<feature type="compositionally biased region" description="Low complexity" evidence="2">
    <location>
        <begin position="463"/>
        <end position="478"/>
    </location>
</feature>
<evidence type="ECO:0000259" key="3">
    <source>
        <dbReference type="Pfam" id="PF12697"/>
    </source>
</evidence>
<dbReference type="GO" id="GO:0016020">
    <property type="term" value="C:membrane"/>
    <property type="evidence" value="ECO:0007669"/>
    <property type="project" value="TreeGrafter"/>
</dbReference>
<proteinExistence type="predicted"/>
<dbReference type="InterPro" id="IPR000639">
    <property type="entry name" value="Epox_hydrolase-like"/>
</dbReference>
<sequence>MVEPTPVPASSVPVLVYLHALGSSHRAADELAARFGDSFETLAVDLPGFGSAAHLGAATVDEMAGFVIDRIADRAPTRWLLVGHSMGGKIATIVASRVLDGTAPLFGLAGVVLLAASPPAPEPMDEERRDEMLDWVTGAAISHDDARTFVDANVGAALPARSDALALGDVTVSSPEAWSAWLERGSLEDWSSNVGTLDMPALIVSGGADGDLGAEAQRELNGPVYPSARFETLAGAGHLLPWERPAEVAALVTTFADSVALAGPEVPAATAALIASSRTSSRTRGILARRALADDPAYQPAVLTPGALHTLRAIADRVVPQQHPAIDLAARLDAQLDRGDGDGWRNAELPADPEAYARALEGLDGFADLDADEQDARLRELAEARFAPVGARLSASHLASWFEDARADLVRLWLAHPASLARVGFDGFATGGDGPRKTGFRILSAGTREPWEPGAGPSRVGLAAPTARHAPTARNAPTAPHPTPTRSITP</sequence>
<dbReference type="InterPro" id="IPR000073">
    <property type="entry name" value="AB_hydrolase_1"/>
</dbReference>
<dbReference type="InterPro" id="IPR050266">
    <property type="entry name" value="AB_hydrolase_sf"/>
</dbReference>
<dbReference type="Gene3D" id="3.40.50.1820">
    <property type="entry name" value="alpha/beta hydrolase"/>
    <property type="match status" value="1"/>
</dbReference>
<feature type="region of interest" description="Disordered" evidence="2">
    <location>
        <begin position="446"/>
        <end position="490"/>
    </location>
</feature>
<dbReference type="SUPFAM" id="SSF53474">
    <property type="entry name" value="alpha/beta-Hydrolases"/>
    <property type="match status" value="1"/>
</dbReference>
<dbReference type="Pfam" id="PF12697">
    <property type="entry name" value="Abhydrolase_6"/>
    <property type="match status" value="1"/>
</dbReference>
<keyword evidence="1 4" id="KW-0378">Hydrolase</keyword>
<dbReference type="GO" id="GO:0016787">
    <property type="term" value="F:hydrolase activity"/>
    <property type="evidence" value="ECO:0007669"/>
    <property type="project" value="UniProtKB-KW"/>
</dbReference>
<reference evidence="4" key="1">
    <citation type="submission" date="2024-05" db="EMBL/GenBank/DDBJ databases">
        <title>Herbiconiux sp. A18JL235.</title>
        <authorList>
            <person name="Zhang G."/>
        </authorList>
    </citation>
    <scope>NUCLEOTIDE SEQUENCE</scope>
    <source>
        <strain evidence="4">A18JL235</strain>
    </source>
</reference>
<protein>
    <submittedName>
        <fullName evidence="4">Alpha/beta fold hydrolase</fullName>
    </submittedName>
</protein>
<dbReference type="InterPro" id="IPR029058">
    <property type="entry name" value="AB_hydrolase_fold"/>
</dbReference>
<dbReference type="PANTHER" id="PTHR43798:SF31">
    <property type="entry name" value="AB HYDROLASE SUPERFAMILY PROTEIN YCLE"/>
    <property type="match status" value="1"/>
</dbReference>
<organism evidence="4">
    <name type="scientific">Herbiconiux sp. A18JL235</name>
    <dbReference type="NCBI Taxonomy" id="3152363"/>
    <lineage>
        <taxon>Bacteria</taxon>
        <taxon>Bacillati</taxon>
        <taxon>Actinomycetota</taxon>
        <taxon>Actinomycetes</taxon>
        <taxon>Micrococcales</taxon>
        <taxon>Microbacteriaceae</taxon>
        <taxon>Herbiconiux</taxon>
    </lineage>
</organism>
<dbReference type="RefSeq" id="WP_368499044.1">
    <property type="nucleotide sequence ID" value="NZ_CP162511.1"/>
</dbReference>
<evidence type="ECO:0000256" key="2">
    <source>
        <dbReference type="SAM" id="MobiDB-lite"/>
    </source>
</evidence>
<dbReference type="AlphaFoldDB" id="A0AB39BKN8"/>
<dbReference type="PRINTS" id="PR00412">
    <property type="entry name" value="EPOXHYDRLASE"/>
</dbReference>
<feature type="domain" description="AB hydrolase-1" evidence="3">
    <location>
        <begin position="15"/>
        <end position="250"/>
    </location>
</feature>
<accession>A0AB39BKN8</accession>
<evidence type="ECO:0000313" key="4">
    <source>
        <dbReference type="EMBL" id="XDI06665.1"/>
    </source>
</evidence>
<dbReference type="PANTHER" id="PTHR43798">
    <property type="entry name" value="MONOACYLGLYCEROL LIPASE"/>
    <property type="match status" value="1"/>
</dbReference>
<dbReference type="EMBL" id="CP162511">
    <property type="protein sequence ID" value="XDI06665.1"/>
    <property type="molecule type" value="Genomic_DNA"/>
</dbReference>
<name>A0AB39BKN8_9MICO</name>
<gene>
    <name evidence="4" type="ORF">ABFY20_06070</name>
</gene>
<evidence type="ECO:0000256" key="1">
    <source>
        <dbReference type="ARBA" id="ARBA00022801"/>
    </source>
</evidence>